<accession>A0A2T8HY80</accession>
<feature type="region of interest" description="Disordered" evidence="1">
    <location>
        <begin position="1"/>
        <end position="21"/>
    </location>
</feature>
<gene>
    <name evidence="2" type="ORF">DDE20_01995</name>
</gene>
<dbReference type="EMBL" id="QDKM01000001">
    <property type="protein sequence ID" value="PVH30349.1"/>
    <property type="molecule type" value="Genomic_DNA"/>
</dbReference>
<protein>
    <submittedName>
        <fullName evidence="2">Uncharacterized protein</fullName>
    </submittedName>
</protein>
<name>A0A2T8HY80_9RHOB</name>
<dbReference type="RefSeq" id="WP_116556761.1">
    <property type="nucleotide sequence ID" value="NZ_QDKM01000001.1"/>
</dbReference>
<evidence type="ECO:0000256" key="1">
    <source>
        <dbReference type="SAM" id="MobiDB-lite"/>
    </source>
</evidence>
<feature type="compositionally biased region" description="Low complexity" evidence="1">
    <location>
        <begin position="12"/>
        <end position="21"/>
    </location>
</feature>
<feature type="compositionally biased region" description="Polar residues" evidence="1">
    <location>
        <begin position="1"/>
        <end position="11"/>
    </location>
</feature>
<keyword evidence="3" id="KW-1185">Reference proteome</keyword>
<evidence type="ECO:0000313" key="3">
    <source>
        <dbReference type="Proteomes" id="UP000245911"/>
    </source>
</evidence>
<evidence type="ECO:0000313" key="2">
    <source>
        <dbReference type="EMBL" id="PVH30349.1"/>
    </source>
</evidence>
<sequence>MSFIQSTASTFANASPSADATAARRGVRTLILRATSAAATTQGERLIDDLRQNHPAAGVTHLAPQAARLSQKTAFSYRTALVDYGKTGQMFTAPGDRHPVSDITGRIG</sequence>
<organism evidence="2 3">
    <name type="scientific">Pararhodobacter oceanensis</name>
    <dbReference type="NCBI Taxonomy" id="2172121"/>
    <lineage>
        <taxon>Bacteria</taxon>
        <taxon>Pseudomonadati</taxon>
        <taxon>Pseudomonadota</taxon>
        <taxon>Alphaproteobacteria</taxon>
        <taxon>Rhodobacterales</taxon>
        <taxon>Paracoccaceae</taxon>
        <taxon>Pararhodobacter</taxon>
    </lineage>
</organism>
<dbReference type="Proteomes" id="UP000245911">
    <property type="component" value="Unassembled WGS sequence"/>
</dbReference>
<dbReference type="OrthoDB" id="3171550at2"/>
<reference evidence="2 3" key="1">
    <citation type="submission" date="2018-04" db="EMBL/GenBank/DDBJ databases">
        <title>Pararhodobacter oceanense sp. nov., isolated from marine intertidal sediment.</title>
        <authorList>
            <person name="Wang X.-L."/>
            <person name="Du Z.-J."/>
        </authorList>
    </citation>
    <scope>NUCLEOTIDE SEQUENCE [LARGE SCALE GENOMIC DNA]</scope>
    <source>
        <strain evidence="2 3">AM505</strain>
    </source>
</reference>
<proteinExistence type="predicted"/>
<comment type="caution">
    <text evidence="2">The sequence shown here is derived from an EMBL/GenBank/DDBJ whole genome shotgun (WGS) entry which is preliminary data.</text>
</comment>
<dbReference type="AlphaFoldDB" id="A0A2T8HY80"/>